<evidence type="ECO:0000313" key="2">
    <source>
        <dbReference type="EMBL" id="EWY35736.1"/>
    </source>
</evidence>
<dbReference type="Pfam" id="PF05159">
    <property type="entry name" value="Capsule_synth"/>
    <property type="match status" value="1"/>
</dbReference>
<dbReference type="InterPro" id="IPR043148">
    <property type="entry name" value="TagF_C"/>
</dbReference>
<feature type="domain" description="Glycosyltransferase 2-like prokaryotic type" evidence="1">
    <location>
        <begin position="19"/>
        <end position="291"/>
    </location>
</feature>
<dbReference type="SUPFAM" id="SSF53448">
    <property type="entry name" value="Nucleotide-diphospho-sugar transferases"/>
    <property type="match status" value="1"/>
</dbReference>
<protein>
    <recommendedName>
        <fullName evidence="1">Glycosyltransferase 2-like prokaryotic type domain-containing protein</fullName>
    </recommendedName>
</protein>
<name>W9GSU9_9PROT</name>
<dbReference type="Pfam" id="PF10111">
    <property type="entry name" value="Glyco_tranf_2_2"/>
    <property type="match status" value="1"/>
</dbReference>
<dbReference type="GO" id="GO:0015774">
    <property type="term" value="P:polysaccharide transport"/>
    <property type="evidence" value="ECO:0007669"/>
    <property type="project" value="InterPro"/>
</dbReference>
<dbReference type="AlphaFoldDB" id="W9GSU9"/>
<organism evidence="2 3">
    <name type="scientific">Skermanella stibiiresistens SB22</name>
    <dbReference type="NCBI Taxonomy" id="1385369"/>
    <lineage>
        <taxon>Bacteria</taxon>
        <taxon>Pseudomonadati</taxon>
        <taxon>Pseudomonadota</taxon>
        <taxon>Alphaproteobacteria</taxon>
        <taxon>Rhodospirillales</taxon>
        <taxon>Azospirillaceae</taxon>
        <taxon>Skermanella</taxon>
    </lineage>
</organism>
<evidence type="ECO:0000259" key="1">
    <source>
        <dbReference type="Pfam" id="PF10111"/>
    </source>
</evidence>
<accession>W9GSU9</accession>
<reference evidence="2 3" key="1">
    <citation type="submission" date="2013-08" db="EMBL/GenBank/DDBJ databases">
        <title>The genome sequence of Skermanella stibiiresistens.</title>
        <authorList>
            <person name="Zhu W."/>
            <person name="Wang G."/>
        </authorList>
    </citation>
    <scope>NUCLEOTIDE SEQUENCE [LARGE SCALE GENOMIC DNA]</scope>
    <source>
        <strain evidence="2 3">SB22</strain>
    </source>
</reference>
<dbReference type="EMBL" id="AVFL01000075">
    <property type="protein sequence ID" value="EWY35736.1"/>
    <property type="molecule type" value="Genomic_DNA"/>
</dbReference>
<dbReference type="InterPro" id="IPR007833">
    <property type="entry name" value="Capsule_polysaccharide_synth"/>
</dbReference>
<dbReference type="Gene3D" id="3.40.50.12580">
    <property type="match status" value="1"/>
</dbReference>
<comment type="caution">
    <text evidence="2">The sequence shown here is derived from an EMBL/GenBank/DDBJ whole genome shotgun (WGS) entry which is preliminary data.</text>
</comment>
<keyword evidence="3" id="KW-1185">Reference proteome</keyword>
<dbReference type="Proteomes" id="UP000019486">
    <property type="component" value="Unassembled WGS sequence"/>
</dbReference>
<dbReference type="CDD" id="cd00761">
    <property type="entry name" value="Glyco_tranf_GTA_type"/>
    <property type="match status" value="1"/>
</dbReference>
<gene>
    <name evidence="2" type="ORF">N825_36090</name>
</gene>
<dbReference type="InterPro" id="IPR019290">
    <property type="entry name" value="GlycosylTrfase-like_prok"/>
</dbReference>
<dbReference type="Gene3D" id="3.90.550.10">
    <property type="entry name" value="Spore Coat Polysaccharide Biosynthesis Protein SpsA, Chain A"/>
    <property type="match status" value="1"/>
</dbReference>
<dbReference type="GO" id="GO:0000271">
    <property type="term" value="P:polysaccharide biosynthetic process"/>
    <property type="evidence" value="ECO:0007669"/>
    <property type="project" value="InterPro"/>
</dbReference>
<proteinExistence type="predicted"/>
<dbReference type="STRING" id="1385369.N825_36090"/>
<dbReference type="InterPro" id="IPR029044">
    <property type="entry name" value="Nucleotide-diphossugar_trans"/>
</dbReference>
<sequence length="760" mass="86945">MKDVSVLRENIPTAVRLTCIIPIRATTKRDGAIQRLGFSLLDQKRPADVGFLVVDDGSDEASAAKTRRICQRQGFGYLRLDTEQSEFSVGRCRNHGAMYATSKYILMQDADLMPYDGLYRNILNEIEIQGLDRNARDFLMFGYIFLTEEATEEYIKTDVEIRRQKFFHYALVGNPDKMEKLSTGTSANLYNREYYLARGGNSPDFEGWGYEDLEFNTRCVRLSHLFPVPRDWQNDRKNFSTIIDYVGWKASYRLFGDTTFFKGIAFFHAWHPVDAKSDYMQLKERNRQLFVSKMAAFIQHGAEPDTLPSKMEGSTLLFRSNPFVFHREIRSRLGDVVLVSEEKFGSADEFEAFVRGQNITRVMFHNPYANEWMGILYQRCRDAGLPFVVSERGALRNSLFFDHTGFLSDGTSYSPSHWDRPMSADERDRIITYCVREKQESTCLEAQGKRISGHNLRNVLRIPAQNKVLFLALQRPADSVTNFHCGPVGTYDDFIAMVHNITSKLPWNWTLVVKKHPLEDQSPEFDNAIFAHGHNIKDLLDMSDAVLTLNSGTGVLAMLWQKPVFYAGQAFYGHDGMNMQVRTADQLIEALEAGFKPDPEKILRFLSYLVHEFYSFGEFVTKPVKMPDGGNMTATTDIRFQVIRGIGQHETPYIHRAKSAITWESSLFDRYRFAEQQHLSAAKQNNSLGTPAMNVKSMSVATEKRPILGLAGGTQHLDGLTSAMVNQRSGSRFQRKLRKLVRTPFRFFADLRIFRGMARA</sequence>
<evidence type="ECO:0000313" key="3">
    <source>
        <dbReference type="Proteomes" id="UP000019486"/>
    </source>
</evidence>